<keyword evidence="5" id="KW-1185">Reference proteome</keyword>
<dbReference type="Pfam" id="PF13280">
    <property type="entry name" value="WYL"/>
    <property type="match status" value="1"/>
</dbReference>
<gene>
    <name evidence="4" type="ORF">M5X12_05120</name>
</gene>
<evidence type="ECO:0000313" key="4">
    <source>
        <dbReference type="EMBL" id="MCY9759958.1"/>
    </source>
</evidence>
<evidence type="ECO:0000313" key="5">
    <source>
        <dbReference type="Proteomes" id="UP001527181"/>
    </source>
</evidence>
<dbReference type="PANTHER" id="PTHR34580:SF9">
    <property type="entry name" value="SLL5097 PROTEIN"/>
    <property type="match status" value="1"/>
</dbReference>
<proteinExistence type="predicted"/>
<dbReference type="InterPro" id="IPR036388">
    <property type="entry name" value="WH-like_DNA-bd_sf"/>
</dbReference>
<dbReference type="InterPro" id="IPR026881">
    <property type="entry name" value="WYL_dom"/>
</dbReference>
<dbReference type="PIRSF" id="PIRSF016838">
    <property type="entry name" value="PafC"/>
    <property type="match status" value="1"/>
</dbReference>
<organism evidence="4 5">
    <name type="scientific">Paenibacillus alvei</name>
    <name type="common">Bacillus alvei</name>
    <dbReference type="NCBI Taxonomy" id="44250"/>
    <lineage>
        <taxon>Bacteria</taxon>
        <taxon>Bacillati</taxon>
        <taxon>Bacillota</taxon>
        <taxon>Bacilli</taxon>
        <taxon>Bacillales</taxon>
        <taxon>Paenibacillaceae</taxon>
        <taxon>Paenibacillus</taxon>
    </lineage>
</organism>
<dbReference type="RefSeq" id="WP_268599731.1">
    <property type="nucleotide sequence ID" value="NZ_JAMDNP010000006.1"/>
</dbReference>
<dbReference type="SUPFAM" id="SSF46785">
    <property type="entry name" value="Winged helix' DNA-binding domain"/>
    <property type="match status" value="1"/>
</dbReference>
<dbReference type="InterPro" id="IPR036390">
    <property type="entry name" value="WH_DNA-bd_sf"/>
</dbReference>
<dbReference type="InterPro" id="IPR051534">
    <property type="entry name" value="CBASS_pafABC_assoc_protein"/>
</dbReference>
<evidence type="ECO:0000256" key="2">
    <source>
        <dbReference type="ARBA" id="ARBA00023163"/>
    </source>
</evidence>
<dbReference type="Pfam" id="PF08279">
    <property type="entry name" value="HTH_11"/>
    <property type="match status" value="1"/>
</dbReference>
<dbReference type="InterPro" id="IPR013196">
    <property type="entry name" value="HTH_11"/>
</dbReference>
<comment type="caution">
    <text evidence="4">The sequence shown here is derived from an EMBL/GenBank/DDBJ whole genome shotgun (WGS) entry which is preliminary data.</text>
</comment>
<dbReference type="InterPro" id="IPR028349">
    <property type="entry name" value="PafC-like"/>
</dbReference>
<dbReference type="PROSITE" id="PS52050">
    <property type="entry name" value="WYL"/>
    <property type="match status" value="1"/>
</dbReference>
<name>A0ABT4GTQ6_PAEAL</name>
<feature type="domain" description="HTH deoR-type" evidence="3">
    <location>
        <begin position="3"/>
        <end position="58"/>
    </location>
</feature>
<dbReference type="PROSITE" id="PS51000">
    <property type="entry name" value="HTH_DEOR_2"/>
    <property type="match status" value="1"/>
</dbReference>
<evidence type="ECO:0000256" key="1">
    <source>
        <dbReference type="ARBA" id="ARBA00023015"/>
    </source>
</evidence>
<dbReference type="Proteomes" id="UP001527181">
    <property type="component" value="Unassembled WGS sequence"/>
</dbReference>
<evidence type="ECO:0000259" key="3">
    <source>
        <dbReference type="PROSITE" id="PS51000"/>
    </source>
</evidence>
<keyword evidence="2" id="KW-0804">Transcription</keyword>
<dbReference type="PANTHER" id="PTHR34580">
    <property type="match status" value="1"/>
</dbReference>
<keyword evidence="1" id="KW-0805">Transcription regulation</keyword>
<dbReference type="SMART" id="SM00420">
    <property type="entry name" value="HTH_DEOR"/>
    <property type="match status" value="1"/>
</dbReference>
<protein>
    <submittedName>
        <fullName evidence="4">YafY family transcriptional regulator</fullName>
    </submittedName>
</protein>
<sequence>MNKSQRMIELMMLVNKKQQFTARELAEECGVSVRTILRDLRHLEELGVPLYTEYGRNGGFRLLKEKLLPPLSFLEEEAFAIFFAVQLLQEYKTIPFGKEAMQALSKFYQVLPAATQKQIDAMQRCVRFWVPPREQDIPHLQHLLHASLDKRTLQIRYASTRRVEMREIVPIGLYAHNGYWYCPAYCMKRKRRGYRLFRADCMLEVAEVERIHTDVPINLLTLEEWFEPPQHKDGSVHVPLRVELTKLGVRKCQADPWLDKAMTVREEGTGFIHMDIAGSEISYLADILFGMGTDAYVLEPMEIVNIIHQKAEQVVAHYRGNKS</sequence>
<dbReference type="InterPro" id="IPR001034">
    <property type="entry name" value="DeoR_HTH"/>
</dbReference>
<accession>A0ABT4GTQ6</accession>
<dbReference type="Gene3D" id="1.10.10.10">
    <property type="entry name" value="Winged helix-like DNA-binding domain superfamily/Winged helix DNA-binding domain"/>
    <property type="match status" value="1"/>
</dbReference>
<dbReference type="EMBL" id="JAMDNP010000006">
    <property type="protein sequence ID" value="MCY9759958.1"/>
    <property type="molecule type" value="Genomic_DNA"/>
</dbReference>
<reference evidence="4 5" key="1">
    <citation type="submission" date="2022-05" db="EMBL/GenBank/DDBJ databases">
        <title>Genome Sequencing of Bee-Associated Microbes.</title>
        <authorList>
            <person name="Dunlap C."/>
        </authorList>
    </citation>
    <scope>NUCLEOTIDE SEQUENCE [LARGE SCALE GENOMIC DNA]</scope>
    <source>
        <strain evidence="4 5">NRRL B-04010</strain>
    </source>
</reference>